<dbReference type="KEGG" id="ovi:T265_15243"/>
<proteinExistence type="predicted"/>
<dbReference type="AlphaFoldDB" id="A0A074Z5H1"/>
<dbReference type="RefSeq" id="XP_009175472.1">
    <property type="nucleotide sequence ID" value="XM_009177208.1"/>
</dbReference>
<evidence type="ECO:0000313" key="2">
    <source>
        <dbReference type="Proteomes" id="UP000054324"/>
    </source>
</evidence>
<accession>A0A074Z5H1</accession>
<organism evidence="1 2">
    <name type="scientific">Opisthorchis viverrini</name>
    <name type="common">Southeast Asian liver fluke</name>
    <dbReference type="NCBI Taxonomy" id="6198"/>
    <lineage>
        <taxon>Eukaryota</taxon>
        <taxon>Metazoa</taxon>
        <taxon>Spiralia</taxon>
        <taxon>Lophotrochozoa</taxon>
        <taxon>Platyhelminthes</taxon>
        <taxon>Trematoda</taxon>
        <taxon>Digenea</taxon>
        <taxon>Opisthorchiida</taxon>
        <taxon>Opisthorchiata</taxon>
        <taxon>Opisthorchiidae</taxon>
        <taxon>Opisthorchis</taxon>
    </lineage>
</organism>
<dbReference type="OrthoDB" id="10427132at2759"/>
<protein>
    <submittedName>
        <fullName evidence="1">Uncharacterized protein</fullName>
    </submittedName>
</protein>
<gene>
    <name evidence="1" type="ORF">T265_15243</name>
</gene>
<dbReference type="EMBL" id="KL597022">
    <property type="protein sequence ID" value="KER20772.1"/>
    <property type="molecule type" value="Genomic_DNA"/>
</dbReference>
<name>A0A074Z5H1_OPIVI</name>
<reference evidence="1 2" key="1">
    <citation type="submission" date="2013-11" db="EMBL/GenBank/DDBJ databases">
        <title>Opisthorchis viverrini - life in the bile duct.</title>
        <authorList>
            <person name="Young N.D."/>
            <person name="Nagarajan N."/>
            <person name="Lin S.J."/>
            <person name="Korhonen P.K."/>
            <person name="Jex A.R."/>
            <person name="Hall R.S."/>
            <person name="Safavi-Hemami H."/>
            <person name="Kaewkong W."/>
            <person name="Bertrand D."/>
            <person name="Gao S."/>
            <person name="Seet Q."/>
            <person name="Wongkham S."/>
            <person name="Teh B.T."/>
            <person name="Wongkham C."/>
            <person name="Intapan P.M."/>
            <person name="Maleewong W."/>
            <person name="Yang X."/>
            <person name="Hu M."/>
            <person name="Wang Z."/>
            <person name="Hofmann A."/>
            <person name="Sternberg P.W."/>
            <person name="Tan P."/>
            <person name="Wang J."/>
            <person name="Gasser R.B."/>
        </authorList>
    </citation>
    <scope>NUCLEOTIDE SEQUENCE [LARGE SCALE GENOMIC DNA]</scope>
</reference>
<sequence>SKAATVSFEPPDGRLYVGSKDVITCVVKDNPTQDNPGTFALTADPDNPSLLSLDNKKAQIKPPADSGVYTTAGNTSVTCRWTGAPDALVLLGSFLCGFEVLEDASKAATVSFEPPDGRLYVGSKDVITCVVKDNPTQDNPGTFALTADPDNPSLLSLDNTKAQIKPPADSGVYTTAGNTSVTCRWTGAPDASAENTLRVEVLRELRYVSFSL</sequence>
<dbReference type="CTD" id="20329408"/>
<feature type="non-terminal residue" evidence="1">
    <location>
        <position position="1"/>
    </location>
</feature>
<feature type="non-terminal residue" evidence="1">
    <location>
        <position position="212"/>
    </location>
</feature>
<dbReference type="GeneID" id="20329408"/>
<keyword evidence="2" id="KW-1185">Reference proteome</keyword>
<evidence type="ECO:0000313" key="1">
    <source>
        <dbReference type="EMBL" id="KER20772.1"/>
    </source>
</evidence>
<dbReference type="Proteomes" id="UP000054324">
    <property type="component" value="Unassembled WGS sequence"/>
</dbReference>